<sequence length="899" mass="94868">MLIGRDRERERVGGVLECARAGRSGAMIIRGEAGIGKTSLIDRIAADARDMLLVRGAGVESETELPFSGLHLMLYPYADRFDALPGQQAAALRSAFGLASGQVSDRFLIGAATLTLLSELAADRPVLCLADDAQWLDRASLDALLFAARRLGADPIGMIFTVRDAAAPFPDHGLDLVRLEGLDRAAAQDLVDAHAPGLTVPVRERLLDEAGGNPLALIELANALQSREARHAGPLPVGGQVGGRVQEAFRLQLAGMPEATRLLLLVVAADGTADLGVVLRAAETLGLGAADLGPAEEARLVVLDGDEVRFRHPLIRAVTYQNATHHQRIAVHGALAGTLGGDEHADRRAWHRAAAATGPDESVAAELERAARRAGDRGGTAAVATAYERAARLSTDAEGKARRLVHAARAAYDAGRPDAATRLAEEAAHLTGEDGVIAEATFIRAQVAYERTSPAADAELALEGAALIVQSDPEQAVSMLTEAVWAARDAGAHDLVRDAVELLRRAKVPAGSAKALVAGGLIAYGRLPGGASGAVAPMRALAEAARTGDVDGVLERIIAGFLGLLAADDRAATALLEALAAEVKAQGALGWLPYVLEPLAIGRLLLGDLHGAESAAAEGLSLAADIGMDMQVTVLNCVTVRLESDAERSRSLAPGVLRHAHLMPTNTALASWGLGLHDLADGHAGAALEHLDAVCSGPARHDVLIRAVPDHAEAAVRAGRPDLARTYLPAFEAWAAATSFTALVSRCRALLSDGDDADEHYRAALSLHGDRAYDAARTRLLYGEWLRRRRRRTEARAELTSALDAFDRLGAERWAERARAELEALGDRPAARAGDADPLKRLTPQELQVVRLAAAGLSNREIAAQLYLSPRTVGHHLYKAYPKIGVTRRMELARLVSVI</sequence>
<dbReference type="CDD" id="cd06170">
    <property type="entry name" value="LuxR_C_like"/>
    <property type="match status" value="1"/>
</dbReference>
<dbReference type="GO" id="GO:0004016">
    <property type="term" value="F:adenylate cyclase activity"/>
    <property type="evidence" value="ECO:0007669"/>
    <property type="project" value="TreeGrafter"/>
</dbReference>
<gene>
    <name evidence="4" type="ORF">ETD83_10650</name>
</gene>
<dbReference type="InterPro" id="IPR027417">
    <property type="entry name" value="P-loop_NTPase"/>
</dbReference>
<dbReference type="PANTHER" id="PTHR16305:SF35">
    <property type="entry name" value="TRANSCRIPTIONAL ACTIVATOR DOMAIN"/>
    <property type="match status" value="1"/>
</dbReference>
<evidence type="ECO:0000259" key="3">
    <source>
        <dbReference type="PROSITE" id="PS50043"/>
    </source>
</evidence>
<evidence type="ECO:0000256" key="1">
    <source>
        <dbReference type="ARBA" id="ARBA00022741"/>
    </source>
</evidence>
<name>A0A5C4JF69_9ACTN</name>
<keyword evidence="2" id="KW-0067">ATP-binding</keyword>
<evidence type="ECO:0000313" key="4">
    <source>
        <dbReference type="EMBL" id="TMR03449.1"/>
    </source>
</evidence>
<evidence type="ECO:0000313" key="5">
    <source>
        <dbReference type="Proteomes" id="UP000309174"/>
    </source>
</evidence>
<dbReference type="PROSITE" id="PS50043">
    <property type="entry name" value="HTH_LUXR_2"/>
    <property type="match status" value="1"/>
</dbReference>
<dbReference type="SUPFAM" id="SSF46894">
    <property type="entry name" value="C-terminal effector domain of the bipartite response regulators"/>
    <property type="match status" value="1"/>
</dbReference>
<dbReference type="GO" id="GO:0006355">
    <property type="term" value="P:regulation of DNA-templated transcription"/>
    <property type="evidence" value="ECO:0007669"/>
    <property type="project" value="InterPro"/>
</dbReference>
<keyword evidence="5" id="KW-1185">Reference proteome</keyword>
<dbReference type="EMBL" id="VCKW01000040">
    <property type="protein sequence ID" value="TMR03449.1"/>
    <property type="molecule type" value="Genomic_DNA"/>
</dbReference>
<reference evidence="4 5" key="1">
    <citation type="submission" date="2019-05" db="EMBL/GenBank/DDBJ databases">
        <title>Draft genome sequence of Actinomadura sp. 14C53.</title>
        <authorList>
            <person name="Saricaoglu S."/>
            <person name="Isik K."/>
        </authorList>
    </citation>
    <scope>NUCLEOTIDE SEQUENCE [LARGE SCALE GENOMIC DNA]</scope>
    <source>
        <strain evidence="4 5">14C53</strain>
    </source>
</reference>
<dbReference type="GO" id="GO:0003677">
    <property type="term" value="F:DNA binding"/>
    <property type="evidence" value="ECO:0007669"/>
    <property type="project" value="InterPro"/>
</dbReference>
<organism evidence="4 5">
    <name type="scientific">Actinomadura soli</name>
    <dbReference type="NCBI Taxonomy" id="2508997"/>
    <lineage>
        <taxon>Bacteria</taxon>
        <taxon>Bacillati</taxon>
        <taxon>Actinomycetota</taxon>
        <taxon>Actinomycetes</taxon>
        <taxon>Streptosporangiales</taxon>
        <taxon>Thermomonosporaceae</taxon>
        <taxon>Actinomadura</taxon>
    </lineage>
</organism>
<accession>A0A5C4JF69</accession>
<dbReference type="RefSeq" id="WP_138644910.1">
    <property type="nucleotide sequence ID" value="NZ_VCKW01000040.1"/>
</dbReference>
<dbReference type="InterPro" id="IPR016032">
    <property type="entry name" value="Sig_transdc_resp-reg_C-effctor"/>
</dbReference>
<dbReference type="InterPro" id="IPR000792">
    <property type="entry name" value="Tscrpt_reg_LuxR_C"/>
</dbReference>
<dbReference type="OrthoDB" id="483at2"/>
<dbReference type="Pfam" id="PF13191">
    <property type="entry name" value="AAA_16"/>
    <property type="match status" value="1"/>
</dbReference>
<feature type="domain" description="HTH luxR-type" evidence="3">
    <location>
        <begin position="835"/>
        <end position="899"/>
    </location>
</feature>
<dbReference type="SUPFAM" id="SSF52540">
    <property type="entry name" value="P-loop containing nucleoside triphosphate hydrolases"/>
    <property type="match status" value="1"/>
</dbReference>
<dbReference type="SMART" id="SM00421">
    <property type="entry name" value="HTH_LUXR"/>
    <property type="match status" value="1"/>
</dbReference>
<dbReference type="PANTHER" id="PTHR16305">
    <property type="entry name" value="TESTICULAR SOLUBLE ADENYLYL CYCLASE"/>
    <property type="match status" value="1"/>
</dbReference>
<protein>
    <submittedName>
        <fullName evidence="4">Helix-turn-helix transcriptional regulator</fullName>
    </submittedName>
</protein>
<dbReference type="Proteomes" id="UP000309174">
    <property type="component" value="Unassembled WGS sequence"/>
</dbReference>
<dbReference type="Pfam" id="PF00196">
    <property type="entry name" value="GerE"/>
    <property type="match status" value="1"/>
</dbReference>
<proteinExistence type="predicted"/>
<dbReference type="PRINTS" id="PR00038">
    <property type="entry name" value="HTHLUXR"/>
</dbReference>
<evidence type="ECO:0000256" key="2">
    <source>
        <dbReference type="ARBA" id="ARBA00022840"/>
    </source>
</evidence>
<comment type="caution">
    <text evidence="4">The sequence shown here is derived from an EMBL/GenBank/DDBJ whole genome shotgun (WGS) entry which is preliminary data.</text>
</comment>
<dbReference type="InterPro" id="IPR041664">
    <property type="entry name" value="AAA_16"/>
</dbReference>
<dbReference type="AlphaFoldDB" id="A0A5C4JF69"/>
<dbReference type="InterPro" id="IPR036388">
    <property type="entry name" value="WH-like_DNA-bd_sf"/>
</dbReference>
<keyword evidence="1" id="KW-0547">Nucleotide-binding</keyword>
<dbReference type="GO" id="GO:0005524">
    <property type="term" value="F:ATP binding"/>
    <property type="evidence" value="ECO:0007669"/>
    <property type="project" value="UniProtKB-KW"/>
</dbReference>
<dbReference type="GO" id="GO:0005737">
    <property type="term" value="C:cytoplasm"/>
    <property type="evidence" value="ECO:0007669"/>
    <property type="project" value="TreeGrafter"/>
</dbReference>
<dbReference type="Gene3D" id="1.10.10.10">
    <property type="entry name" value="Winged helix-like DNA-binding domain superfamily/Winged helix DNA-binding domain"/>
    <property type="match status" value="1"/>
</dbReference>